<accession>A0ABP0M7M6</accession>
<organism evidence="2 3">
    <name type="scientific">Durusdinium trenchii</name>
    <dbReference type="NCBI Taxonomy" id="1381693"/>
    <lineage>
        <taxon>Eukaryota</taxon>
        <taxon>Sar</taxon>
        <taxon>Alveolata</taxon>
        <taxon>Dinophyceae</taxon>
        <taxon>Suessiales</taxon>
        <taxon>Symbiodiniaceae</taxon>
        <taxon>Durusdinium</taxon>
    </lineage>
</organism>
<dbReference type="Proteomes" id="UP001642484">
    <property type="component" value="Unassembled WGS sequence"/>
</dbReference>
<feature type="compositionally biased region" description="Acidic residues" evidence="1">
    <location>
        <begin position="179"/>
        <end position="192"/>
    </location>
</feature>
<evidence type="ECO:0000313" key="3">
    <source>
        <dbReference type="Proteomes" id="UP001642484"/>
    </source>
</evidence>
<evidence type="ECO:0000313" key="2">
    <source>
        <dbReference type="EMBL" id="CAK9047470.1"/>
    </source>
</evidence>
<dbReference type="EMBL" id="CAXAMN010016147">
    <property type="protein sequence ID" value="CAK9047470.1"/>
    <property type="molecule type" value="Genomic_DNA"/>
</dbReference>
<feature type="region of interest" description="Disordered" evidence="1">
    <location>
        <begin position="33"/>
        <end position="55"/>
    </location>
</feature>
<evidence type="ECO:0000256" key="1">
    <source>
        <dbReference type="SAM" id="MobiDB-lite"/>
    </source>
</evidence>
<protein>
    <submittedName>
        <fullName evidence="2">Uncharacterized protein</fullName>
    </submittedName>
</protein>
<feature type="region of interest" description="Disordered" evidence="1">
    <location>
        <begin position="164"/>
        <end position="267"/>
    </location>
</feature>
<name>A0ABP0M7M6_9DINO</name>
<sequence length="700" mass="77900">MDKALDADPTANHRFLGQRQTLVERKIEDPRARITTSSNPFGPEETVSVTERKTQGLKAPKKSFIELSQYEKRYGKAPADRIKVQYFNGVALTGVDVVNEADIGVYEYVDECATSLDRTTQLSTPDTTLSADQTNVIHEAALKQMAKPATECVTLTSVAESVKDHKNTKAESGETKVDGEEEAEDDDNEDDGPVFTGQPFASLFLRMKGSDKKRTASQAGVEKIKENKLPKKPKGGNAKKRKSGEEPEAPPSPSGFRRPAPIPSNDEDKSLIASYEKQLQGHSELNPPSADDNAFVPWAKTRLADLQGLKSGLQLKKKSLSRRKGDCEELTTSMNHIAGEIDKMVEFLKALMQGTPQGASLLEKLIAYSESDGARPSAGMWKRCLRALAFEDLKLAQWSKFFQETYEHCVERLGADDGKEYFTLLTAQLLQRLVKNLSKVSWANLEFLFAFVSELAKHASKVVKTTDDEEALKYIQAIVDKASPPDLVKEGVAAFSKSSYLWENWMIQCFNLQNGKKLIEFASENADRRESQSKTISGISDSLLALTNMDANRLGTDFSYSVSIAQQLKKARKAVHDPGAKALSNTDREQLIKLQEVIKSTVLQLLQSFIGGDVVATLSKQSVLIQNKDEIPEVRLVSPDHYLLHLQDYTEFGLIKEIIEFSEYFRQFLVTINKSLLGHLKPEDSQAALVEWQGKIKKLL</sequence>
<feature type="non-terminal residue" evidence="2">
    <location>
        <position position="700"/>
    </location>
</feature>
<keyword evidence="3" id="KW-1185">Reference proteome</keyword>
<feature type="compositionally biased region" description="Basic and acidic residues" evidence="1">
    <location>
        <begin position="164"/>
        <end position="178"/>
    </location>
</feature>
<gene>
    <name evidence="2" type="ORF">CCMP2556_LOCUS24562</name>
</gene>
<comment type="caution">
    <text evidence="2">The sequence shown here is derived from an EMBL/GenBank/DDBJ whole genome shotgun (WGS) entry which is preliminary data.</text>
</comment>
<feature type="compositionally biased region" description="Basic residues" evidence="1">
    <location>
        <begin position="230"/>
        <end position="242"/>
    </location>
</feature>
<proteinExistence type="predicted"/>
<reference evidence="2 3" key="1">
    <citation type="submission" date="2024-02" db="EMBL/GenBank/DDBJ databases">
        <authorList>
            <person name="Chen Y."/>
            <person name="Shah S."/>
            <person name="Dougan E. K."/>
            <person name="Thang M."/>
            <person name="Chan C."/>
        </authorList>
    </citation>
    <scope>NUCLEOTIDE SEQUENCE [LARGE SCALE GENOMIC DNA]</scope>
</reference>